<gene>
    <name evidence="2" type="ORF">MBELCI_0003</name>
</gene>
<keyword evidence="3" id="KW-1185">Reference proteome</keyword>
<accession>U2YHH1</accession>
<feature type="coiled-coil region" evidence="1">
    <location>
        <begin position="80"/>
        <end position="137"/>
    </location>
</feature>
<name>U2YHH1_9RHOB</name>
<reference evidence="2" key="1">
    <citation type="journal article" date="2013" name="Genome Announc.">
        <title>Draft Genome Sequence of Loktanella cinnabarina LL-001T, Isolated from Deep-Sea Floor Sediment.</title>
        <authorList>
            <person name="Nishi S."/>
            <person name="Tsubouchi T."/>
            <person name="Takaki Y."/>
            <person name="Koyanagi R."/>
            <person name="Satoh N."/>
            <person name="Maruyama T."/>
            <person name="Hatada Y."/>
        </authorList>
    </citation>
    <scope>NUCLEOTIDE SEQUENCE [LARGE SCALE GENOMIC DNA]</scope>
    <source>
        <strain evidence="2">LL-001</strain>
    </source>
</reference>
<protein>
    <submittedName>
        <fullName evidence="2">Uncharacterized protein</fullName>
    </submittedName>
</protein>
<comment type="caution">
    <text evidence="2">The sequence shown here is derived from an EMBL/GenBank/DDBJ whole genome shotgun (WGS) entry which is preliminary data.</text>
</comment>
<dbReference type="Proteomes" id="UP000016566">
    <property type="component" value="Unassembled WGS sequence"/>
</dbReference>
<evidence type="ECO:0000256" key="1">
    <source>
        <dbReference type="SAM" id="Coils"/>
    </source>
</evidence>
<proteinExistence type="predicted"/>
<evidence type="ECO:0000313" key="3">
    <source>
        <dbReference type="Proteomes" id="UP000016566"/>
    </source>
</evidence>
<dbReference type="AlphaFoldDB" id="U2YHH1"/>
<dbReference type="EMBL" id="BATB01000001">
    <property type="protein sequence ID" value="GAD53951.1"/>
    <property type="molecule type" value="Genomic_DNA"/>
</dbReference>
<organism evidence="2 3">
    <name type="scientific">Limimaricola cinnabarinus LL-001</name>
    <dbReference type="NCBI Taxonomy" id="1337093"/>
    <lineage>
        <taxon>Bacteria</taxon>
        <taxon>Pseudomonadati</taxon>
        <taxon>Pseudomonadota</taxon>
        <taxon>Alphaproteobacteria</taxon>
        <taxon>Rhodobacterales</taxon>
        <taxon>Paracoccaceae</taxon>
        <taxon>Limimaricola</taxon>
    </lineage>
</organism>
<sequence>MKEVQPLFEGDEPDPKLTRRSYELLQDRIADFAQRQGLDLQRGERRAAKERAKRIRGEAVCKRRNISPARGRELAAMEAEAAVEDRKEAVKERAAAVEDRKAAAQERAEAKETLVGVRAKQQAAEQARREAATASAALAAREQSLRIGTQAVIAEELTYSPPSAERPEGLTWGRNKPKSKKRREWLMEKIQPARDWIVGFARTTFGLHKRIAAKLAKQQARAAAIIDFEKAQNQTPPKSMLDIVNLNEAGPDDELRPIPGAWAVPTDFTVERLDEHLRGLTNTDICDAYAPTRDAADFAEHDDIQVRYRAGQHHLAEEAARRGLVIELREHHPGQATDAGRALLHTDSPPRALHVIRTNHARERRRGS</sequence>
<keyword evidence="1" id="KW-0175">Coiled coil</keyword>
<evidence type="ECO:0000313" key="2">
    <source>
        <dbReference type="EMBL" id="GAD53951.1"/>
    </source>
</evidence>